<dbReference type="GO" id="GO:0004479">
    <property type="term" value="F:methionyl-tRNA formyltransferase activity"/>
    <property type="evidence" value="ECO:0007669"/>
    <property type="project" value="TreeGrafter"/>
</dbReference>
<dbReference type="Pfam" id="PF00551">
    <property type="entry name" value="Formyl_trans_N"/>
    <property type="match status" value="1"/>
</dbReference>
<evidence type="ECO:0000313" key="6">
    <source>
        <dbReference type="EMBL" id="OSY43660.1"/>
    </source>
</evidence>
<dbReference type="GO" id="GO:0005829">
    <property type="term" value="C:cytosol"/>
    <property type="evidence" value="ECO:0007669"/>
    <property type="project" value="TreeGrafter"/>
</dbReference>
<reference evidence="6 7" key="1">
    <citation type="submission" date="2016-09" db="EMBL/GenBank/DDBJ databases">
        <title>Pseudonocardia autotrophica DSM535, a candidate organism with high potential of specific P450 cytochromes.</title>
        <authorList>
            <person name="Grumaz C."/>
            <person name="Vainshtein Y."/>
            <person name="Kirstahler P."/>
            <person name="Sohn K."/>
        </authorList>
    </citation>
    <scope>NUCLEOTIDE SEQUENCE [LARGE SCALE GENOMIC DNA]</scope>
    <source>
        <strain evidence="6 7">DSM 535</strain>
    </source>
</reference>
<organism evidence="6 7">
    <name type="scientific">Pseudonocardia autotrophica</name>
    <name type="common">Amycolata autotrophica</name>
    <name type="synonym">Nocardia autotrophica</name>
    <dbReference type="NCBI Taxonomy" id="2074"/>
    <lineage>
        <taxon>Bacteria</taxon>
        <taxon>Bacillati</taxon>
        <taxon>Actinomycetota</taxon>
        <taxon>Actinomycetes</taxon>
        <taxon>Pseudonocardiales</taxon>
        <taxon>Pseudonocardiaceae</taxon>
        <taxon>Pseudonocardia</taxon>
    </lineage>
</organism>
<evidence type="ECO:0000256" key="1">
    <source>
        <dbReference type="ARBA" id="ARBA00010699"/>
    </source>
</evidence>
<comment type="caution">
    <text evidence="6">The sequence shown here is derived from an EMBL/GenBank/DDBJ whole genome shotgun (WGS) entry which is preliminary data.</text>
</comment>
<sequence length="325" mass="34411">MTGPATTSALRVVLSGQETAGLHALRLLRETGCEIVAVLSDPEPGGRDLAEAARESRIPLRPARDVRSADLAAELRRARVDMLLNVHSLHIVDAAVLDAPRLGSYNLHPGPLPGYAGLHAPSWAILHGRRSHAVTLHRMAAGIDTGPIAFTSKVEITDADNGATLGGRCARAGLALVGQLVERLQSGEAVPSIPQDPNRRRYFGRRRAEDNVVDWAAPARSIVDLVRACDYHPWPSPWGAATATTPDGRTLEILRAVRTGVTSDAVPGEVGATGPAGVDIAAFDEWVTVGRLRADGRRVDPGSVLRPGDRLGAAAPTMTRTGCPR</sequence>
<dbReference type="InterPro" id="IPR005793">
    <property type="entry name" value="Formyl_trans_C"/>
</dbReference>
<accession>A0A1Y2N867</accession>
<evidence type="ECO:0000256" key="2">
    <source>
        <dbReference type="ARBA" id="ARBA00022679"/>
    </source>
</evidence>
<keyword evidence="3" id="KW-0648">Protein biosynthesis</keyword>
<feature type="domain" description="Formyl transferase N-terminal" evidence="4">
    <location>
        <begin position="15"/>
        <end position="173"/>
    </location>
</feature>
<dbReference type="OrthoDB" id="9802815at2"/>
<keyword evidence="7" id="KW-1185">Reference proteome</keyword>
<dbReference type="PANTHER" id="PTHR11138:SF5">
    <property type="entry name" value="METHIONYL-TRNA FORMYLTRANSFERASE, MITOCHONDRIAL"/>
    <property type="match status" value="1"/>
</dbReference>
<dbReference type="SUPFAM" id="SSF50486">
    <property type="entry name" value="FMT C-terminal domain-like"/>
    <property type="match status" value="1"/>
</dbReference>
<evidence type="ECO:0000259" key="5">
    <source>
        <dbReference type="Pfam" id="PF02911"/>
    </source>
</evidence>
<dbReference type="CDD" id="cd08704">
    <property type="entry name" value="Met_tRNA_FMT_C"/>
    <property type="match status" value="1"/>
</dbReference>
<protein>
    <submittedName>
        <fullName evidence="6">Bifunctional polymyxin resistance protein ArnA</fullName>
    </submittedName>
</protein>
<proteinExistence type="inferred from homology"/>
<evidence type="ECO:0000256" key="3">
    <source>
        <dbReference type="ARBA" id="ARBA00022917"/>
    </source>
</evidence>
<comment type="similarity">
    <text evidence="1">Belongs to the Fmt family.</text>
</comment>
<dbReference type="SUPFAM" id="SSF53328">
    <property type="entry name" value="Formyltransferase"/>
    <property type="match status" value="1"/>
</dbReference>
<name>A0A1Y2N867_PSEAH</name>
<dbReference type="Proteomes" id="UP000194360">
    <property type="component" value="Unassembled WGS sequence"/>
</dbReference>
<gene>
    <name evidence="6" type="primary">arnA</name>
    <name evidence="6" type="ORF">BG845_00606</name>
</gene>
<dbReference type="Pfam" id="PF02911">
    <property type="entry name" value="Formyl_trans_C"/>
    <property type="match status" value="1"/>
</dbReference>
<dbReference type="InterPro" id="IPR036477">
    <property type="entry name" value="Formyl_transf_N_sf"/>
</dbReference>
<dbReference type="InterPro" id="IPR011034">
    <property type="entry name" value="Formyl_transferase-like_C_sf"/>
</dbReference>
<feature type="domain" description="Formyl transferase C-terminal" evidence="5">
    <location>
        <begin position="208"/>
        <end position="298"/>
    </location>
</feature>
<dbReference type="InterPro" id="IPR044135">
    <property type="entry name" value="Met-tRNA-FMT_C"/>
</dbReference>
<dbReference type="EMBL" id="MIGB01000002">
    <property type="protein sequence ID" value="OSY43660.1"/>
    <property type="molecule type" value="Genomic_DNA"/>
</dbReference>
<dbReference type="Gene3D" id="3.40.50.12230">
    <property type="match status" value="1"/>
</dbReference>
<evidence type="ECO:0000259" key="4">
    <source>
        <dbReference type="Pfam" id="PF00551"/>
    </source>
</evidence>
<dbReference type="RefSeq" id="WP_085910925.1">
    <property type="nucleotide sequence ID" value="NZ_AP018920.1"/>
</dbReference>
<dbReference type="AlphaFoldDB" id="A0A1Y2N867"/>
<dbReference type="PANTHER" id="PTHR11138">
    <property type="entry name" value="METHIONYL-TRNA FORMYLTRANSFERASE"/>
    <property type="match status" value="1"/>
</dbReference>
<dbReference type="STRING" id="2074.BG845_00606"/>
<keyword evidence="2" id="KW-0808">Transferase</keyword>
<dbReference type="InterPro" id="IPR002376">
    <property type="entry name" value="Formyl_transf_N"/>
</dbReference>
<evidence type="ECO:0000313" key="7">
    <source>
        <dbReference type="Proteomes" id="UP000194360"/>
    </source>
</evidence>